<feature type="binding site" evidence="13">
    <location>
        <position position="216"/>
    </location>
    <ligand>
        <name>Zn(2+)</name>
        <dbReference type="ChEBI" id="CHEBI:29105"/>
    </ligand>
</feature>
<feature type="domain" description="UBA" evidence="16">
    <location>
        <begin position="669"/>
        <end position="711"/>
    </location>
</feature>
<evidence type="ECO:0000259" key="16">
    <source>
        <dbReference type="PROSITE" id="PS50030"/>
    </source>
</evidence>
<dbReference type="InterPro" id="IPR038765">
    <property type="entry name" value="Papain-like_cys_pep_sf"/>
</dbReference>
<dbReference type="Pfam" id="PF17807">
    <property type="entry name" value="zf-UBP_var"/>
    <property type="match status" value="1"/>
</dbReference>
<feature type="binding site" evidence="13">
    <location>
        <position position="186"/>
    </location>
    <ligand>
        <name>Zn(2+)</name>
        <dbReference type="ChEBI" id="CHEBI:29105"/>
    </ligand>
</feature>
<dbReference type="STRING" id="1684307.A0A316UAH9"/>
<evidence type="ECO:0000313" key="20">
    <source>
        <dbReference type="Proteomes" id="UP000245942"/>
    </source>
</evidence>
<dbReference type="PANTHER" id="PTHR24006">
    <property type="entry name" value="UBIQUITIN CARBOXYL-TERMINAL HYDROLASE"/>
    <property type="match status" value="1"/>
</dbReference>
<dbReference type="SUPFAM" id="SSF54001">
    <property type="entry name" value="Cysteine proteinases"/>
    <property type="match status" value="1"/>
</dbReference>
<evidence type="ECO:0000256" key="14">
    <source>
        <dbReference type="PROSITE-ProRule" id="PRU00502"/>
    </source>
</evidence>
<keyword evidence="10" id="KW-0788">Thiol protease</keyword>
<dbReference type="CDD" id="cd14297">
    <property type="entry name" value="UBA2_spUBP14_like"/>
    <property type="match status" value="1"/>
</dbReference>
<evidence type="ECO:0000256" key="13">
    <source>
        <dbReference type="PIRSR" id="PIRSR016308-3"/>
    </source>
</evidence>
<dbReference type="RefSeq" id="XP_025348583.1">
    <property type="nucleotide sequence ID" value="XM_025494218.1"/>
</dbReference>
<dbReference type="InterPro" id="IPR001607">
    <property type="entry name" value="Znf_UBP"/>
</dbReference>
<dbReference type="SMART" id="SM00290">
    <property type="entry name" value="ZnF_UBP"/>
    <property type="match status" value="2"/>
</dbReference>
<dbReference type="InterPro" id="IPR016652">
    <property type="entry name" value="Ubiquitinyl_hydrolase"/>
</dbReference>
<feature type="binding site" evidence="13">
    <location>
        <position position="203"/>
    </location>
    <ligand>
        <name>Zn(2+)</name>
        <dbReference type="ChEBI" id="CHEBI:29105"/>
    </ligand>
</feature>
<dbReference type="CDD" id="cd14385">
    <property type="entry name" value="UBA1_spUBP14_like"/>
    <property type="match status" value="1"/>
</dbReference>
<dbReference type="EMBL" id="KZ819325">
    <property type="protein sequence ID" value="PWN21423.1"/>
    <property type="molecule type" value="Genomic_DNA"/>
</dbReference>
<dbReference type="GeneID" id="37015952"/>
<dbReference type="OrthoDB" id="361536at2759"/>
<dbReference type="InterPro" id="IPR028889">
    <property type="entry name" value="USP"/>
</dbReference>
<organism evidence="19 20">
    <name type="scientific">Pseudomicrostroma glucosiphilum</name>
    <dbReference type="NCBI Taxonomy" id="1684307"/>
    <lineage>
        <taxon>Eukaryota</taxon>
        <taxon>Fungi</taxon>
        <taxon>Dikarya</taxon>
        <taxon>Basidiomycota</taxon>
        <taxon>Ustilaginomycotina</taxon>
        <taxon>Exobasidiomycetes</taxon>
        <taxon>Microstromatales</taxon>
        <taxon>Microstromatales incertae sedis</taxon>
        <taxon>Pseudomicrostroma</taxon>
    </lineage>
</organism>
<dbReference type="InterPro" id="IPR018200">
    <property type="entry name" value="USP_CS"/>
</dbReference>
<evidence type="ECO:0000256" key="3">
    <source>
        <dbReference type="ARBA" id="ARBA00012759"/>
    </source>
</evidence>
<evidence type="ECO:0000256" key="7">
    <source>
        <dbReference type="ARBA" id="ARBA00022771"/>
    </source>
</evidence>
<accession>A0A316UAH9</accession>
<dbReference type="AlphaFoldDB" id="A0A316UAH9"/>
<sequence length="958" mass="102396">MSCPHLSDSFTSLSAPRPSQQVHRDECTLCFDDQDGPEGIDVCLICFNGGCTGNGDREHSRLHWQKTGHAIVANVKRRRKARAEQPIQEAPKKLAISAETEEDLYEWETKPKCLACDPDAGGKELPRTEKLESVISAMMKSLSSSQQSEVKAWEEEIVPCNHTRELKQLGEPFSLEADGLAKCGKCDLSSNLWLCLTCGNLGCGRAQFGGVGGNSHGLTHFEESGHPVSVKQGTITAEGTADIYCYACNDARIDPKLAEHLRHFGMNVLDLSKTEKSMTELQLEQNLKFDFNMTGEDGKELEPLFGPGLTGLRNLGNSCYMASTLQALFSFPAFQTRYSDAYRPHTVSCGNTLPATCLECQTGKLADGLLSGRYAVPRPADQASVGSVGAMADVPGSTHDGKERASEGPIFQAGIRPSMFKSLIGKGHEEFSTMRQQDADEFLKHVVVSLQKESRRLSAVPETGGAPTNDPTTIFSFGLEQRLQCMECKKVRYTVEAQDAGLSLPVPLRKKVKQQHSSSSGDGMELDADAKGKAPVEGVNAESDLGSKPSSSGANDKIEYEPVELEECLDIFTAAEELEYNCPSCQKKVIATKRTLFTSFPEVLAIQARRFQLVNWVPQKVDVPILVPLEPFTLDKYLGTGKREDEEELPEGDSEFAGSGAGSTSNIPQFDAAAMSQLTSMGFPEVRCQRALLATGNNGDAEAAMNWLFSHMEDPDIDDPIDFSQASSTPAAAAGTGAASGGGGADTSMLEEMGFFRNQARKALRLNGNNPEMAVAWLFENSDDSGEEEEITASTGSTAAAAAAAAATAAGGEGEGSSAPAATSVLGGSAELPARYHIKAFVSHKGPSVHSGHYVAHVRKAASMLGSGTIAGAGVGAGEQGQGQGQGQGRGQEGESWVFFNDEKVVRAPFEAARSKLQAGGNGNGNENGDGEDEGEQNDVGVKGLSRLAYVYFFERQL</sequence>
<dbReference type="PROSITE" id="PS50271">
    <property type="entry name" value="ZF_UBP"/>
    <property type="match status" value="2"/>
</dbReference>
<evidence type="ECO:0000259" key="18">
    <source>
        <dbReference type="PROSITE" id="PS50271"/>
    </source>
</evidence>
<name>A0A316UAH9_9BASI</name>
<feature type="compositionally biased region" description="Acidic residues" evidence="15">
    <location>
        <begin position="645"/>
        <end position="654"/>
    </location>
</feature>
<dbReference type="InterPro" id="IPR041432">
    <property type="entry name" value="UBP13_Znf-UBP_var"/>
</dbReference>
<keyword evidence="4" id="KW-0645">Protease</keyword>
<feature type="region of interest" description="Disordered" evidence="15">
    <location>
        <begin position="509"/>
        <end position="557"/>
    </location>
</feature>
<dbReference type="SUPFAM" id="SSF57850">
    <property type="entry name" value="RING/U-box"/>
    <property type="match status" value="2"/>
</dbReference>
<dbReference type="Pfam" id="PF00627">
    <property type="entry name" value="UBA"/>
    <property type="match status" value="2"/>
</dbReference>
<dbReference type="Pfam" id="PF02148">
    <property type="entry name" value="zf-UBP"/>
    <property type="match status" value="1"/>
</dbReference>
<dbReference type="InterPro" id="IPR013083">
    <property type="entry name" value="Znf_RING/FYVE/PHD"/>
</dbReference>
<dbReference type="Gene3D" id="3.30.40.10">
    <property type="entry name" value="Zinc/RING finger domain, C3HC4 (zinc finger)"/>
    <property type="match status" value="2"/>
</dbReference>
<feature type="region of interest" description="Disordered" evidence="15">
    <location>
        <begin position="643"/>
        <end position="663"/>
    </location>
</feature>
<feature type="domain" description="UBP-type" evidence="18">
    <location>
        <begin position="1"/>
        <end position="111"/>
    </location>
</feature>
<dbReference type="FunFam" id="3.30.40.10:FF:000396">
    <property type="entry name" value="Ubiquitin carboxyl-terminal hydrolase"/>
    <property type="match status" value="1"/>
</dbReference>
<keyword evidence="8" id="KW-0833">Ubl conjugation pathway</keyword>
<comment type="similarity">
    <text evidence="2">Belongs to the peptidase C19 family.</text>
</comment>
<feature type="region of interest" description="Disordered" evidence="15">
    <location>
        <begin position="718"/>
        <end position="745"/>
    </location>
</feature>
<evidence type="ECO:0000259" key="17">
    <source>
        <dbReference type="PROSITE" id="PS50235"/>
    </source>
</evidence>
<dbReference type="PROSITE" id="PS50235">
    <property type="entry name" value="USP_3"/>
    <property type="match status" value="1"/>
</dbReference>
<keyword evidence="11 13" id="KW-0862">Zinc</keyword>
<keyword evidence="7 14" id="KW-0863">Zinc-finger</keyword>
<evidence type="ECO:0000256" key="9">
    <source>
        <dbReference type="ARBA" id="ARBA00022801"/>
    </source>
</evidence>
<dbReference type="GO" id="GO:0016579">
    <property type="term" value="P:protein deubiquitination"/>
    <property type="evidence" value="ECO:0007669"/>
    <property type="project" value="InterPro"/>
</dbReference>
<evidence type="ECO:0000256" key="2">
    <source>
        <dbReference type="ARBA" id="ARBA00009085"/>
    </source>
</evidence>
<reference evidence="19 20" key="1">
    <citation type="journal article" date="2018" name="Mol. Biol. Evol.">
        <title>Broad Genomic Sampling Reveals a Smut Pathogenic Ancestry of the Fungal Clade Ustilaginomycotina.</title>
        <authorList>
            <person name="Kijpornyongpan T."/>
            <person name="Mondo S.J."/>
            <person name="Barry K."/>
            <person name="Sandor L."/>
            <person name="Lee J."/>
            <person name="Lipzen A."/>
            <person name="Pangilinan J."/>
            <person name="LaButti K."/>
            <person name="Hainaut M."/>
            <person name="Henrissat B."/>
            <person name="Grigoriev I.V."/>
            <person name="Spatafora J.W."/>
            <person name="Aime M.C."/>
        </authorList>
    </citation>
    <scope>NUCLEOTIDE SEQUENCE [LARGE SCALE GENOMIC DNA]</scope>
    <source>
        <strain evidence="19 20">MCA 4718</strain>
    </source>
</reference>
<feature type="region of interest" description="Disordered" evidence="15">
    <location>
        <begin position="917"/>
        <end position="940"/>
    </location>
</feature>
<evidence type="ECO:0000256" key="10">
    <source>
        <dbReference type="ARBA" id="ARBA00022807"/>
    </source>
</evidence>
<evidence type="ECO:0000256" key="6">
    <source>
        <dbReference type="ARBA" id="ARBA00022737"/>
    </source>
</evidence>
<keyword evidence="6" id="KW-0677">Repeat</keyword>
<protein>
    <recommendedName>
        <fullName evidence="3">ubiquitinyl hydrolase 1</fullName>
        <ecNumber evidence="3">3.4.19.12</ecNumber>
    </recommendedName>
</protein>
<dbReference type="InterPro" id="IPR001394">
    <property type="entry name" value="Peptidase_C19_UCH"/>
</dbReference>
<dbReference type="GO" id="GO:0006508">
    <property type="term" value="P:proteolysis"/>
    <property type="evidence" value="ECO:0007669"/>
    <property type="project" value="UniProtKB-KW"/>
</dbReference>
<keyword evidence="20" id="KW-1185">Reference proteome</keyword>
<dbReference type="PROSITE" id="PS50030">
    <property type="entry name" value="UBA"/>
    <property type="match status" value="2"/>
</dbReference>
<feature type="binding site" evidence="13">
    <location>
        <position position="183"/>
    </location>
    <ligand>
        <name>Zn(2+)</name>
        <dbReference type="ChEBI" id="CHEBI:29105"/>
    </ligand>
</feature>
<evidence type="ECO:0000256" key="11">
    <source>
        <dbReference type="ARBA" id="ARBA00022833"/>
    </source>
</evidence>
<dbReference type="Gene3D" id="3.90.70.10">
    <property type="entry name" value="Cysteine proteinases"/>
    <property type="match status" value="2"/>
</dbReference>
<comment type="catalytic activity">
    <reaction evidence="1">
        <text>Thiol-dependent hydrolysis of ester, thioester, amide, peptide and isopeptide bonds formed by the C-terminal Gly of ubiquitin (a 76-residue protein attached to proteins as an intracellular targeting signal).</text>
        <dbReference type="EC" id="3.4.19.12"/>
    </reaction>
</comment>
<dbReference type="FunFam" id="1.10.8.10:FF:000103">
    <property type="entry name" value="Ubiquitin carboxyl-terminal hydrolase"/>
    <property type="match status" value="1"/>
</dbReference>
<dbReference type="GO" id="GO:0008270">
    <property type="term" value="F:zinc ion binding"/>
    <property type="evidence" value="ECO:0007669"/>
    <property type="project" value="UniProtKB-KW"/>
</dbReference>
<evidence type="ECO:0000313" key="19">
    <source>
        <dbReference type="EMBL" id="PWN21423.1"/>
    </source>
</evidence>
<evidence type="ECO:0000256" key="5">
    <source>
        <dbReference type="ARBA" id="ARBA00022723"/>
    </source>
</evidence>
<evidence type="ECO:0000256" key="4">
    <source>
        <dbReference type="ARBA" id="ARBA00022670"/>
    </source>
</evidence>
<dbReference type="PIRSF" id="PIRSF016308">
    <property type="entry name" value="UBP"/>
    <property type="match status" value="1"/>
</dbReference>
<dbReference type="PANTHER" id="PTHR24006:SF664">
    <property type="entry name" value="UBIQUITIN CARBOXYL-TERMINAL HYDROLASE"/>
    <property type="match status" value="1"/>
</dbReference>
<evidence type="ECO:0000256" key="15">
    <source>
        <dbReference type="SAM" id="MobiDB-lite"/>
    </source>
</evidence>
<dbReference type="InterPro" id="IPR050164">
    <property type="entry name" value="Peptidase_C19"/>
</dbReference>
<dbReference type="PROSITE" id="PS00972">
    <property type="entry name" value="USP_1"/>
    <property type="match status" value="1"/>
</dbReference>
<dbReference type="SUPFAM" id="SSF46934">
    <property type="entry name" value="UBA-like"/>
    <property type="match status" value="1"/>
</dbReference>
<evidence type="ECO:0000256" key="12">
    <source>
        <dbReference type="PIRSR" id="PIRSR016308-1"/>
    </source>
</evidence>
<feature type="domain" description="UBP-type" evidence="18">
    <location>
        <begin position="158"/>
        <end position="268"/>
    </location>
</feature>
<evidence type="ECO:0000256" key="1">
    <source>
        <dbReference type="ARBA" id="ARBA00000707"/>
    </source>
</evidence>
<dbReference type="FunFam" id="3.30.40.10:FF:000587">
    <property type="entry name" value="Ubiquitin carboxyl-terminal hydrolase"/>
    <property type="match status" value="1"/>
</dbReference>
<dbReference type="GO" id="GO:0004843">
    <property type="term" value="F:cysteine-type deubiquitinase activity"/>
    <property type="evidence" value="ECO:0007669"/>
    <property type="project" value="UniProtKB-EC"/>
</dbReference>
<feature type="compositionally biased region" description="Low complexity" evidence="15">
    <location>
        <begin position="726"/>
        <end position="737"/>
    </location>
</feature>
<evidence type="ECO:0000256" key="8">
    <source>
        <dbReference type="ARBA" id="ARBA00022786"/>
    </source>
</evidence>
<feature type="active site" description="Nucleophile" evidence="12">
    <location>
        <position position="319"/>
    </location>
</feature>
<dbReference type="InterPro" id="IPR009060">
    <property type="entry name" value="UBA-like_sf"/>
</dbReference>
<feature type="domain" description="UBA" evidence="16">
    <location>
        <begin position="750"/>
        <end position="781"/>
    </location>
</feature>
<dbReference type="Pfam" id="PF00443">
    <property type="entry name" value="UCH"/>
    <property type="match status" value="1"/>
</dbReference>
<feature type="active site" description="Proton acceptor" evidence="12">
    <location>
        <position position="853"/>
    </location>
</feature>
<feature type="domain" description="USP" evidence="17">
    <location>
        <begin position="310"/>
        <end position="957"/>
    </location>
</feature>
<dbReference type="SMART" id="SM00165">
    <property type="entry name" value="UBA"/>
    <property type="match status" value="2"/>
</dbReference>
<dbReference type="GO" id="GO:0005634">
    <property type="term" value="C:nucleus"/>
    <property type="evidence" value="ECO:0007669"/>
    <property type="project" value="TreeGrafter"/>
</dbReference>
<dbReference type="EC" id="3.4.19.12" evidence="3"/>
<dbReference type="CDD" id="cd02658">
    <property type="entry name" value="Peptidase_C19B"/>
    <property type="match status" value="1"/>
</dbReference>
<keyword evidence="9 19" id="KW-0378">Hydrolase</keyword>
<proteinExistence type="inferred from homology"/>
<dbReference type="Gene3D" id="1.10.8.10">
    <property type="entry name" value="DNA helicase RuvA subunit, C-terminal domain"/>
    <property type="match status" value="2"/>
</dbReference>
<gene>
    <name evidence="19" type="ORF">BCV69DRAFT_298437</name>
</gene>
<dbReference type="GO" id="GO:0005829">
    <property type="term" value="C:cytosol"/>
    <property type="evidence" value="ECO:0007669"/>
    <property type="project" value="TreeGrafter"/>
</dbReference>
<keyword evidence="5 13" id="KW-0479">Metal-binding</keyword>
<dbReference type="Proteomes" id="UP000245942">
    <property type="component" value="Unassembled WGS sequence"/>
</dbReference>
<dbReference type="InterPro" id="IPR015940">
    <property type="entry name" value="UBA"/>
</dbReference>